<organism evidence="2 3">
    <name type="scientific">Opisthorchis viverrini</name>
    <name type="common">Southeast Asian liver fluke</name>
    <dbReference type="NCBI Taxonomy" id="6198"/>
    <lineage>
        <taxon>Eukaryota</taxon>
        <taxon>Metazoa</taxon>
        <taxon>Spiralia</taxon>
        <taxon>Lophotrochozoa</taxon>
        <taxon>Platyhelminthes</taxon>
        <taxon>Trematoda</taxon>
        <taxon>Digenea</taxon>
        <taxon>Opisthorchiida</taxon>
        <taxon>Opisthorchiata</taxon>
        <taxon>Opisthorchiidae</taxon>
        <taxon>Opisthorchis</taxon>
    </lineage>
</organism>
<dbReference type="Proteomes" id="UP000054324">
    <property type="component" value="Unassembled WGS sequence"/>
</dbReference>
<evidence type="ECO:0000313" key="2">
    <source>
        <dbReference type="EMBL" id="KER24972.1"/>
    </source>
</evidence>
<accession>A0A074ZH13</accession>
<protein>
    <submittedName>
        <fullName evidence="2">Uncharacterized protein</fullName>
    </submittedName>
</protein>
<keyword evidence="3" id="KW-1185">Reference proteome</keyword>
<dbReference type="CTD" id="20321657"/>
<dbReference type="RefSeq" id="XP_009171275.1">
    <property type="nucleotide sequence ID" value="XM_009173011.1"/>
</dbReference>
<feature type="region of interest" description="Disordered" evidence="1">
    <location>
        <begin position="1"/>
        <end position="33"/>
    </location>
</feature>
<evidence type="ECO:0000313" key="3">
    <source>
        <dbReference type="Proteomes" id="UP000054324"/>
    </source>
</evidence>
<dbReference type="AlphaFoldDB" id="A0A074ZH13"/>
<dbReference type="GeneID" id="20321657"/>
<gene>
    <name evidence="2" type="ORF">T265_07478</name>
</gene>
<evidence type="ECO:0000256" key="1">
    <source>
        <dbReference type="SAM" id="MobiDB-lite"/>
    </source>
</evidence>
<dbReference type="EMBL" id="KL596791">
    <property type="protein sequence ID" value="KER24972.1"/>
    <property type="molecule type" value="Genomic_DNA"/>
</dbReference>
<proteinExistence type="predicted"/>
<reference evidence="2 3" key="1">
    <citation type="submission" date="2013-11" db="EMBL/GenBank/DDBJ databases">
        <title>Opisthorchis viverrini - life in the bile duct.</title>
        <authorList>
            <person name="Young N.D."/>
            <person name="Nagarajan N."/>
            <person name="Lin S.J."/>
            <person name="Korhonen P.K."/>
            <person name="Jex A.R."/>
            <person name="Hall R.S."/>
            <person name="Safavi-Hemami H."/>
            <person name="Kaewkong W."/>
            <person name="Bertrand D."/>
            <person name="Gao S."/>
            <person name="Seet Q."/>
            <person name="Wongkham S."/>
            <person name="Teh B.T."/>
            <person name="Wongkham C."/>
            <person name="Intapan P.M."/>
            <person name="Maleewong W."/>
            <person name="Yang X."/>
            <person name="Hu M."/>
            <person name="Wang Z."/>
            <person name="Hofmann A."/>
            <person name="Sternberg P.W."/>
            <person name="Tan P."/>
            <person name="Wang J."/>
            <person name="Gasser R.B."/>
        </authorList>
    </citation>
    <scope>NUCLEOTIDE SEQUENCE [LARGE SCALE GENOMIC DNA]</scope>
</reference>
<dbReference type="KEGG" id="ovi:T265_07478"/>
<name>A0A074ZH13_OPIVI</name>
<sequence>MKKGRALEAPSNKGPDEEEDMLPGRSQFRSRGRGPRREFVILPPSIVQSFTWATWKYYPPLQLCERIFPFASELMIHISVIVQLYHPFEA</sequence>